<feature type="region of interest" description="Disordered" evidence="1">
    <location>
        <begin position="142"/>
        <end position="167"/>
    </location>
</feature>
<feature type="compositionally biased region" description="Low complexity" evidence="1">
    <location>
        <begin position="11"/>
        <end position="28"/>
    </location>
</feature>
<proteinExistence type="predicted"/>
<feature type="region of interest" description="Disordered" evidence="1">
    <location>
        <begin position="213"/>
        <end position="245"/>
    </location>
</feature>
<comment type="caution">
    <text evidence="3">The sequence shown here is derived from an EMBL/GenBank/DDBJ whole genome shotgun (WGS) entry which is preliminary data.</text>
</comment>
<feature type="compositionally biased region" description="Basic residues" evidence="1">
    <location>
        <begin position="1"/>
        <end position="10"/>
    </location>
</feature>
<evidence type="ECO:0000313" key="4">
    <source>
        <dbReference type="Proteomes" id="UP001465976"/>
    </source>
</evidence>
<evidence type="ECO:0000256" key="1">
    <source>
        <dbReference type="SAM" id="MobiDB-lite"/>
    </source>
</evidence>
<feature type="compositionally biased region" description="Low complexity" evidence="1">
    <location>
        <begin position="522"/>
        <end position="547"/>
    </location>
</feature>
<feature type="region of interest" description="Disordered" evidence="1">
    <location>
        <begin position="501"/>
        <end position="589"/>
    </location>
</feature>
<keyword evidence="4" id="KW-1185">Reference proteome</keyword>
<feature type="region of interest" description="Disordered" evidence="1">
    <location>
        <begin position="118"/>
        <end position="137"/>
    </location>
</feature>
<reference evidence="3 4" key="1">
    <citation type="submission" date="2024-02" db="EMBL/GenBank/DDBJ databases">
        <title>A draft genome for the cacao thread blight pathogen Marasmius crinis-equi.</title>
        <authorList>
            <person name="Cohen S.P."/>
            <person name="Baruah I.K."/>
            <person name="Amoako-Attah I."/>
            <person name="Bukari Y."/>
            <person name="Meinhardt L.W."/>
            <person name="Bailey B.A."/>
        </authorList>
    </citation>
    <scope>NUCLEOTIDE SEQUENCE [LARGE SCALE GENOMIC DNA]</scope>
    <source>
        <strain evidence="3 4">GH-76</strain>
    </source>
</reference>
<dbReference type="SUPFAM" id="SSF55729">
    <property type="entry name" value="Acyl-CoA N-acyltransferases (Nat)"/>
    <property type="match status" value="1"/>
</dbReference>
<dbReference type="InterPro" id="IPR016181">
    <property type="entry name" value="Acyl_CoA_acyltransferase"/>
</dbReference>
<dbReference type="Proteomes" id="UP001465976">
    <property type="component" value="Unassembled WGS sequence"/>
</dbReference>
<protein>
    <recommendedName>
        <fullName evidence="2">N-acetyltransferase domain-containing protein</fullName>
    </recommendedName>
</protein>
<accession>A0ABR3FLI1</accession>
<feature type="compositionally biased region" description="Acidic residues" evidence="1">
    <location>
        <begin position="575"/>
        <end position="589"/>
    </location>
</feature>
<dbReference type="Pfam" id="PF13302">
    <property type="entry name" value="Acetyltransf_3"/>
    <property type="match status" value="1"/>
</dbReference>
<dbReference type="Gene3D" id="3.40.630.30">
    <property type="match status" value="1"/>
</dbReference>
<dbReference type="InterPro" id="IPR000182">
    <property type="entry name" value="GNAT_dom"/>
</dbReference>
<dbReference type="EMBL" id="JBAHYK010000249">
    <property type="protein sequence ID" value="KAL0576075.1"/>
    <property type="molecule type" value="Genomic_DNA"/>
</dbReference>
<feature type="domain" description="N-acetyltransferase" evidence="2">
    <location>
        <begin position="262"/>
        <end position="328"/>
    </location>
</feature>
<feature type="region of interest" description="Disordered" evidence="1">
    <location>
        <begin position="420"/>
        <end position="453"/>
    </location>
</feature>
<evidence type="ECO:0000259" key="2">
    <source>
        <dbReference type="Pfam" id="PF13302"/>
    </source>
</evidence>
<gene>
    <name evidence="3" type="ORF">V5O48_005903</name>
</gene>
<feature type="region of interest" description="Disordered" evidence="1">
    <location>
        <begin position="1"/>
        <end position="32"/>
    </location>
</feature>
<feature type="compositionally biased region" description="Basic and acidic residues" evidence="1">
    <location>
        <begin position="149"/>
        <end position="164"/>
    </location>
</feature>
<evidence type="ECO:0000313" key="3">
    <source>
        <dbReference type="EMBL" id="KAL0576075.1"/>
    </source>
</evidence>
<sequence>MSPKARKRSSTRPAGPPSSASSTSSRLSDVSEVRRVPLPTVVLKRGLEGQDDNLDGLTSLYEELQVASVEAAQEQDFLLFAEKAFYFAVIHKEPNWMQPAVHVENPREISYAEWKTIDPLRSTPSPEPDPIDSEVEEESNAYGYTNQDHPSDTKPEAQDTDVKPDSFNLWGDDLNYDSWNKPYEIEVEPPTSDKLPSFDEYLNARYNLSSTIPSGPSKFSASRSTPPKRKLPSPPPKSSLHSLYSPLPRSSPAIDFERLRHQAGPYIGFVYLTKTQNNDAATATGLGELSIGIILRPADRGKGYARAAVKQVLQYVFDDRTDCHRVQALLTENYYKDRAMNLFTQMRFGHEGTRRRCFYSFGEWKDTTSLGILNTDWAMRDYFKTAPKSLWDEMFIRHDRERDELLQWEERQLGTAILQRSASMETIRDGKPGNRSGTEATTSAQSESENDDGMVGYMQDEEREPSSRDADADAVALYRQDKGKQRLVEDYLARSARYVGRSGADSGSDAEGYGSTRRVSQGSARRSASPTPSTSSYSSASTGRSAYPPSTAGSSSEWEMMDEDDYEIMSSLADDASDDSDEFMTEEED</sequence>
<organism evidence="3 4">
    <name type="scientific">Marasmius crinis-equi</name>
    <dbReference type="NCBI Taxonomy" id="585013"/>
    <lineage>
        <taxon>Eukaryota</taxon>
        <taxon>Fungi</taxon>
        <taxon>Dikarya</taxon>
        <taxon>Basidiomycota</taxon>
        <taxon>Agaricomycotina</taxon>
        <taxon>Agaricomycetes</taxon>
        <taxon>Agaricomycetidae</taxon>
        <taxon>Agaricales</taxon>
        <taxon>Marasmiineae</taxon>
        <taxon>Marasmiaceae</taxon>
        <taxon>Marasmius</taxon>
    </lineage>
</organism>
<feature type="compositionally biased region" description="Polar residues" evidence="1">
    <location>
        <begin position="435"/>
        <end position="447"/>
    </location>
</feature>
<name>A0ABR3FLI1_9AGAR</name>